<dbReference type="InterPro" id="IPR007016">
    <property type="entry name" value="O-antigen_ligase-rel_domated"/>
</dbReference>
<comment type="caution">
    <text evidence="7">The sequence shown here is derived from an EMBL/GenBank/DDBJ whole genome shotgun (WGS) entry which is preliminary data.</text>
</comment>
<organism evidence="7 8">
    <name type="scientific">Skermanella aerolata</name>
    <dbReference type="NCBI Taxonomy" id="393310"/>
    <lineage>
        <taxon>Bacteria</taxon>
        <taxon>Pseudomonadati</taxon>
        <taxon>Pseudomonadota</taxon>
        <taxon>Alphaproteobacteria</taxon>
        <taxon>Rhodospirillales</taxon>
        <taxon>Azospirillaceae</taxon>
        <taxon>Skermanella</taxon>
    </lineage>
</organism>
<dbReference type="GO" id="GO:0016020">
    <property type="term" value="C:membrane"/>
    <property type="evidence" value="ECO:0007669"/>
    <property type="project" value="UniProtKB-SubCell"/>
</dbReference>
<dbReference type="PANTHER" id="PTHR37422:SF13">
    <property type="entry name" value="LIPOPOLYSACCHARIDE BIOSYNTHESIS PROTEIN PA4999-RELATED"/>
    <property type="match status" value="1"/>
</dbReference>
<reference evidence="7 8" key="1">
    <citation type="submission" date="2019-07" db="EMBL/GenBank/DDBJ databases">
        <title>Whole genome shotgun sequence of Skermanella aerolata NBRC 106429.</title>
        <authorList>
            <person name="Hosoyama A."/>
            <person name="Uohara A."/>
            <person name="Ohji S."/>
            <person name="Ichikawa N."/>
        </authorList>
    </citation>
    <scope>NUCLEOTIDE SEQUENCE [LARGE SCALE GENOMIC DNA]</scope>
    <source>
        <strain evidence="7 8">NBRC 106429</strain>
    </source>
</reference>
<name>A0A512DID2_9PROT</name>
<evidence type="ECO:0000256" key="3">
    <source>
        <dbReference type="ARBA" id="ARBA00022989"/>
    </source>
</evidence>
<evidence type="ECO:0000256" key="5">
    <source>
        <dbReference type="SAM" id="Phobius"/>
    </source>
</evidence>
<feature type="domain" description="O-antigen ligase-related" evidence="6">
    <location>
        <begin position="240"/>
        <end position="403"/>
    </location>
</feature>
<feature type="transmembrane region" description="Helical" evidence="5">
    <location>
        <begin position="123"/>
        <end position="141"/>
    </location>
</feature>
<gene>
    <name evidence="7" type="ORF">SAE02_03430</name>
</gene>
<feature type="transmembrane region" description="Helical" evidence="5">
    <location>
        <begin position="209"/>
        <end position="227"/>
    </location>
</feature>
<feature type="transmembrane region" description="Helical" evidence="5">
    <location>
        <begin position="55"/>
        <end position="72"/>
    </location>
</feature>
<feature type="transmembrane region" description="Helical" evidence="5">
    <location>
        <begin position="425"/>
        <end position="445"/>
    </location>
</feature>
<dbReference type="OrthoDB" id="5801261at2"/>
<dbReference type="AlphaFoldDB" id="A0A512DID2"/>
<feature type="transmembrane region" description="Helical" evidence="5">
    <location>
        <begin position="153"/>
        <end position="172"/>
    </location>
</feature>
<dbReference type="Proteomes" id="UP000321523">
    <property type="component" value="Unassembled WGS sequence"/>
</dbReference>
<evidence type="ECO:0000313" key="7">
    <source>
        <dbReference type="EMBL" id="GEO36195.1"/>
    </source>
</evidence>
<feature type="transmembrane region" description="Helical" evidence="5">
    <location>
        <begin position="275"/>
        <end position="292"/>
    </location>
</feature>
<proteinExistence type="predicted"/>
<feature type="transmembrane region" description="Helical" evidence="5">
    <location>
        <begin position="84"/>
        <end position="103"/>
    </location>
</feature>
<feature type="transmembrane region" description="Helical" evidence="5">
    <location>
        <begin position="239"/>
        <end position="269"/>
    </location>
</feature>
<feature type="transmembrane region" description="Helical" evidence="5">
    <location>
        <begin position="396"/>
        <end position="413"/>
    </location>
</feature>
<keyword evidence="3 5" id="KW-1133">Transmembrane helix</keyword>
<dbReference type="PANTHER" id="PTHR37422">
    <property type="entry name" value="TEICHURONIC ACID BIOSYNTHESIS PROTEIN TUAE"/>
    <property type="match status" value="1"/>
</dbReference>
<dbReference type="Pfam" id="PF04932">
    <property type="entry name" value="Wzy_C"/>
    <property type="match status" value="1"/>
</dbReference>
<keyword evidence="2 5" id="KW-0812">Transmembrane</keyword>
<evidence type="ECO:0000313" key="8">
    <source>
        <dbReference type="Proteomes" id="UP000321523"/>
    </source>
</evidence>
<keyword evidence="4 5" id="KW-0472">Membrane</keyword>
<evidence type="ECO:0000256" key="2">
    <source>
        <dbReference type="ARBA" id="ARBA00022692"/>
    </source>
</evidence>
<protein>
    <recommendedName>
        <fullName evidence="6">O-antigen ligase-related domain-containing protein</fullName>
    </recommendedName>
</protein>
<dbReference type="EMBL" id="BJYZ01000002">
    <property type="protein sequence ID" value="GEO36195.1"/>
    <property type="molecule type" value="Genomic_DNA"/>
</dbReference>
<accession>A0A512DID2</accession>
<evidence type="ECO:0000256" key="4">
    <source>
        <dbReference type="ARBA" id="ARBA00023136"/>
    </source>
</evidence>
<evidence type="ECO:0000256" key="1">
    <source>
        <dbReference type="ARBA" id="ARBA00004141"/>
    </source>
</evidence>
<keyword evidence="8" id="KW-1185">Reference proteome</keyword>
<comment type="subcellular location">
    <subcellularLocation>
        <location evidence="1">Membrane</location>
        <topology evidence="1">Multi-pass membrane protein</topology>
    </subcellularLocation>
</comment>
<evidence type="ECO:0000259" key="6">
    <source>
        <dbReference type="Pfam" id="PF04932"/>
    </source>
</evidence>
<feature type="transmembrane region" description="Helical" evidence="5">
    <location>
        <begin position="29"/>
        <end position="49"/>
    </location>
</feature>
<dbReference type="InterPro" id="IPR051533">
    <property type="entry name" value="WaaL-like"/>
</dbReference>
<sequence length="487" mass="52822">MAIAHSKQAGPPAGRGMNGIARVGDADRALPWIVVISIVSLAFNDLPALLPIGEISQDAFIYALPILTLFLLRSSGDIEVPTMLLWFTAAFTAVVLAGIVVNYDDIATYQFKGRTGMERVVTQGMTFALGIVITVLAYNLGRRGMTVHIVRGAKAALLIMAAVGVLECASWVNVPVLTPMHEVLSSVIHSAGETSTVYVTRLRMTAFEVSWAGVMLTFFFPFGAVSLKGRRLETVAYTGLVAILVILAQSRTALLVFGFQALLLGWYYARHRVDLLVLALTGAVIGAFLLAAEPTAYRKMADAITEMAVGQDADLDQEENVSNVTRTAAIKSAFSMFTDQPLLGVGLGQFGFLYRHHLQADDFRSYEVRAYILDDETTPWPPIYSIHARLLAETGLFGYLIWLVFIFSLFARSCSNTLRSGPDTAPLHLATAMTLFGLLILGASIDSFRFFGGWIAAGLALGFAGDRNLRPPGARPQPSAKRQRPDP</sequence>